<evidence type="ECO:0000313" key="1">
    <source>
        <dbReference type="EMBL" id="SKB00182.1"/>
    </source>
</evidence>
<organism evidence="1 2">
    <name type="scientific">Prosthecobacter debontii</name>
    <dbReference type="NCBI Taxonomy" id="48467"/>
    <lineage>
        <taxon>Bacteria</taxon>
        <taxon>Pseudomonadati</taxon>
        <taxon>Verrucomicrobiota</taxon>
        <taxon>Verrucomicrobiia</taxon>
        <taxon>Verrucomicrobiales</taxon>
        <taxon>Verrucomicrobiaceae</taxon>
        <taxon>Prosthecobacter</taxon>
    </lineage>
</organism>
<evidence type="ECO:0000313" key="2">
    <source>
        <dbReference type="Proteomes" id="UP000190774"/>
    </source>
</evidence>
<keyword evidence="2" id="KW-1185">Reference proteome</keyword>
<sequence length="57" mass="6570">MLLYVYSLLRRTVSLVCCNIDISASRSAYFEVMDELEGPSDQGLKEFVQHDALRWLS</sequence>
<proteinExistence type="predicted"/>
<name>A0A1T4YED1_9BACT</name>
<dbReference type="AlphaFoldDB" id="A0A1T4YED1"/>
<accession>A0A1T4YED1</accession>
<reference evidence="2" key="1">
    <citation type="submission" date="2017-02" db="EMBL/GenBank/DDBJ databases">
        <authorList>
            <person name="Varghese N."/>
            <person name="Submissions S."/>
        </authorList>
    </citation>
    <scope>NUCLEOTIDE SEQUENCE [LARGE SCALE GENOMIC DNA]</scope>
    <source>
        <strain evidence="2">ATCC 700200</strain>
    </source>
</reference>
<dbReference type="STRING" id="48467.SAMN02745166_03087"/>
<dbReference type="EMBL" id="FUYE01000010">
    <property type="protein sequence ID" value="SKB00182.1"/>
    <property type="molecule type" value="Genomic_DNA"/>
</dbReference>
<gene>
    <name evidence="1" type="ORF">SAMN02745166_03087</name>
</gene>
<protein>
    <submittedName>
        <fullName evidence="1">Uncharacterized protein</fullName>
    </submittedName>
</protein>
<dbReference type="Proteomes" id="UP000190774">
    <property type="component" value="Unassembled WGS sequence"/>
</dbReference>